<feature type="chain" id="PRO_5039316709" description="Lipoprotein" evidence="1">
    <location>
        <begin position="23"/>
        <end position="145"/>
    </location>
</feature>
<dbReference type="Proteomes" id="UP000028123">
    <property type="component" value="Unassembled WGS sequence"/>
</dbReference>
<protein>
    <recommendedName>
        <fullName evidence="4">Lipoprotein</fullName>
    </recommendedName>
</protein>
<dbReference type="PROSITE" id="PS51257">
    <property type="entry name" value="PROKAR_LIPOPROTEIN"/>
    <property type="match status" value="1"/>
</dbReference>
<accession>A0A081NV44</accession>
<dbReference type="RefSeq" id="WP_036691589.1">
    <property type="nucleotide sequence ID" value="NZ_JNVM01000040.1"/>
</dbReference>
<organism evidence="2 3">
    <name type="scientific">Paenibacillus tyrfis</name>
    <dbReference type="NCBI Taxonomy" id="1501230"/>
    <lineage>
        <taxon>Bacteria</taxon>
        <taxon>Bacillati</taxon>
        <taxon>Bacillota</taxon>
        <taxon>Bacilli</taxon>
        <taxon>Bacillales</taxon>
        <taxon>Paenibacillaceae</taxon>
        <taxon>Paenibacillus</taxon>
    </lineage>
</organism>
<reference evidence="2 3" key="1">
    <citation type="submission" date="2014-06" db="EMBL/GenBank/DDBJ databases">
        <title>Draft genome sequence of Paenibacillus sp. MSt1.</title>
        <authorList>
            <person name="Aw Y.K."/>
            <person name="Ong K.S."/>
            <person name="Gan H.M."/>
            <person name="Lee S.M."/>
        </authorList>
    </citation>
    <scope>NUCLEOTIDE SEQUENCE [LARGE SCALE GENOMIC DNA]</scope>
    <source>
        <strain evidence="2 3">MSt1</strain>
    </source>
</reference>
<dbReference type="EMBL" id="JNVM01000040">
    <property type="protein sequence ID" value="KEQ22317.1"/>
    <property type="molecule type" value="Genomic_DNA"/>
</dbReference>
<evidence type="ECO:0008006" key="4">
    <source>
        <dbReference type="Google" id="ProtNLM"/>
    </source>
</evidence>
<gene>
    <name evidence="2" type="ORF">ET33_26470</name>
</gene>
<dbReference type="AlphaFoldDB" id="A0A081NV44"/>
<keyword evidence="1" id="KW-0732">Signal</keyword>
<evidence type="ECO:0000313" key="3">
    <source>
        <dbReference type="Proteomes" id="UP000028123"/>
    </source>
</evidence>
<proteinExistence type="predicted"/>
<name>A0A081NV44_9BACL</name>
<feature type="signal peptide" evidence="1">
    <location>
        <begin position="1"/>
        <end position="22"/>
    </location>
</feature>
<sequence length="145" mass="16173">MRKYLSLALFSLLFLLLAGCGAEKIKDIGQLDEYFVENGIKAKDTTRNSEASKKMYAPLEAELEIKGRVDLTLSFAEGDVWVSVFDLRMDDAEKRLRAGIKKHIGMSDDAQMFTNGNLVMLFGGGAIKATDAHKTEIVKIFKSYK</sequence>
<comment type="caution">
    <text evidence="2">The sequence shown here is derived from an EMBL/GenBank/DDBJ whole genome shotgun (WGS) entry which is preliminary data.</text>
</comment>
<evidence type="ECO:0000313" key="2">
    <source>
        <dbReference type="EMBL" id="KEQ22317.1"/>
    </source>
</evidence>
<evidence type="ECO:0000256" key="1">
    <source>
        <dbReference type="SAM" id="SignalP"/>
    </source>
</evidence>
<keyword evidence="3" id="KW-1185">Reference proteome</keyword>